<name>A0ABP8DWL9_9ACTN</name>
<dbReference type="NCBIfam" id="TIGR02258">
    <property type="entry name" value="2_5_ligase"/>
    <property type="match status" value="1"/>
</dbReference>
<evidence type="ECO:0000313" key="3">
    <source>
        <dbReference type="Proteomes" id="UP001500620"/>
    </source>
</evidence>
<dbReference type="InterPro" id="IPR004175">
    <property type="entry name" value="RNA_CPDase"/>
</dbReference>
<evidence type="ECO:0000313" key="2">
    <source>
        <dbReference type="EMBL" id="GAA4264099.1"/>
    </source>
</evidence>
<dbReference type="Gene3D" id="3.90.1140.10">
    <property type="entry name" value="Cyclic phosphodiesterase"/>
    <property type="match status" value="1"/>
</dbReference>
<organism evidence="2 3">
    <name type="scientific">Dactylosporangium darangshiense</name>
    <dbReference type="NCBI Taxonomy" id="579108"/>
    <lineage>
        <taxon>Bacteria</taxon>
        <taxon>Bacillati</taxon>
        <taxon>Actinomycetota</taxon>
        <taxon>Actinomycetes</taxon>
        <taxon>Micromonosporales</taxon>
        <taxon>Micromonosporaceae</taxon>
        <taxon>Dactylosporangium</taxon>
    </lineage>
</organism>
<gene>
    <name evidence="2" type="primary">thpR</name>
    <name evidence="2" type="ORF">GCM10022255_114620</name>
</gene>
<dbReference type="InterPro" id="IPR009097">
    <property type="entry name" value="Cyclic_Pdiesterase"/>
</dbReference>
<keyword evidence="1" id="KW-0378">Hydrolase</keyword>
<dbReference type="Proteomes" id="UP001500620">
    <property type="component" value="Unassembled WGS sequence"/>
</dbReference>
<dbReference type="PANTHER" id="PTHR35561">
    <property type="entry name" value="RNA 2',3'-CYCLIC PHOSPHODIESTERASE"/>
    <property type="match status" value="1"/>
</dbReference>
<dbReference type="Pfam" id="PF13563">
    <property type="entry name" value="2_5_RNA_ligase2"/>
    <property type="match status" value="1"/>
</dbReference>
<proteinExistence type="predicted"/>
<keyword evidence="3" id="KW-1185">Reference proteome</keyword>
<dbReference type="EMBL" id="BAABAT010000095">
    <property type="protein sequence ID" value="GAA4264099.1"/>
    <property type="molecule type" value="Genomic_DNA"/>
</dbReference>
<accession>A0ABP8DWL9</accession>
<protein>
    <submittedName>
        <fullName evidence="2">RNA 2',3'-cyclic phosphodiesterase</fullName>
    </submittedName>
</protein>
<dbReference type="SUPFAM" id="SSF55144">
    <property type="entry name" value="LigT-like"/>
    <property type="match status" value="1"/>
</dbReference>
<evidence type="ECO:0000256" key="1">
    <source>
        <dbReference type="ARBA" id="ARBA00022801"/>
    </source>
</evidence>
<reference evidence="3" key="1">
    <citation type="journal article" date="2019" name="Int. J. Syst. Evol. Microbiol.">
        <title>The Global Catalogue of Microorganisms (GCM) 10K type strain sequencing project: providing services to taxonomists for standard genome sequencing and annotation.</title>
        <authorList>
            <consortium name="The Broad Institute Genomics Platform"/>
            <consortium name="The Broad Institute Genome Sequencing Center for Infectious Disease"/>
            <person name="Wu L."/>
            <person name="Ma J."/>
        </authorList>
    </citation>
    <scope>NUCLEOTIDE SEQUENCE [LARGE SCALE GENOMIC DNA]</scope>
    <source>
        <strain evidence="3">JCM 17441</strain>
    </source>
</reference>
<dbReference type="PANTHER" id="PTHR35561:SF1">
    <property type="entry name" value="RNA 2',3'-CYCLIC PHOSPHODIESTERASE"/>
    <property type="match status" value="1"/>
</dbReference>
<sequence>MFMAAYPPQDVREHFKSMVDGLAVARPRERSVRLHSAERWHLTVAFIGDVEQPDEAVAALDEIKNAAAFTVRIAGGKTLGRGQFRHLVAQLESDGLEPFGRAVRRALKRHRLPYDRRPWQPHVTIARPGEVLSREELGGDLDTLAAYRGPLWRVDEIRLMRSQLGPKPEYETVAAVALA</sequence>
<comment type="caution">
    <text evidence="2">The sequence shown here is derived from an EMBL/GenBank/DDBJ whole genome shotgun (WGS) entry which is preliminary data.</text>
</comment>